<dbReference type="GO" id="GO:0034040">
    <property type="term" value="F:ATPase-coupled lipid transmembrane transporter activity"/>
    <property type="evidence" value="ECO:0007669"/>
    <property type="project" value="TreeGrafter"/>
</dbReference>
<dbReference type="GO" id="GO:0005886">
    <property type="term" value="C:plasma membrane"/>
    <property type="evidence" value="ECO:0007669"/>
    <property type="project" value="UniProtKB-SubCell"/>
</dbReference>
<evidence type="ECO:0000256" key="2">
    <source>
        <dbReference type="ARBA" id="ARBA00022692"/>
    </source>
</evidence>
<gene>
    <name evidence="10" type="ORF">CMC5_041780</name>
</gene>
<keyword evidence="11" id="KW-1185">Reference proteome</keyword>
<dbReference type="Proteomes" id="UP000067626">
    <property type="component" value="Chromosome"/>
</dbReference>
<evidence type="ECO:0000313" key="11">
    <source>
        <dbReference type="Proteomes" id="UP000067626"/>
    </source>
</evidence>
<feature type="transmembrane region" description="Helical" evidence="7">
    <location>
        <begin position="150"/>
        <end position="167"/>
    </location>
</feature>
<dbReference type="Gene3D" id="3.40.50.300">
    <property type="entry name" value="P-loop containing nucleotide triphosphate hydrolases"/>
    <property type="match status" value="1"/>
</dbReference>
<dbReference type="SUPFAM" id="SSF90123">
    <property type="entry name" value="ABC transporter transmembrane region"/>
    <property type="match status" value="1"/>
</dbReference>
<evidence type="ECO:0000256" key="4">
    <source>
        <dbReference type="ARBA" id="ARBA00022840"/>
    </source>
</evidence>
<dbReference type="EMBL" id="CP012159">
    <property type="protein sequence ID" value="AKT40025.1"/>
    <property type="molecule type" value="Genomic_DNA"/>
</dbReference>
<dbReference type="PANTHER" id="PTHR24221:SF654">
    <property type="entry name" value="ATP-BINDING CASSETTE SUB-FAMILY B MEMBER 6"/>
    <property type="match status" value="1"/>
</dbReference>
<dbReference type="InterPro" id="IPR011527">
    <property type="entry name" value="ABC1_TM_dom"/>
</dbReference>
<evidence type="ECO:0000256" key="1">
    <source>
        <dbReference type="ARBA" id="ARBA00004651"/>
    </source>
</evidence>
<name>A0A0K1EGN1_CHOCO</name>
<keyword evidence="5 7" id="KW-1133">Transmembrane helix</keyword>
<feature type="transmembrane region" description="Helical" evidence="7">
    <location>
        <begin position="236"/>
        <end position="255"/>
    </location>
</feature>
<dbReference type="InterPro" id="IPR036640">
    <property type="entry name" value="ABC1_TM_sf"/>
</dbReference>
<dbReference type="InterPro" id="IPR005898">
    <property type="entry name" value="Cyc_pep_transpt_SyrD/YojI"/>
</dbReference>
<dbReference type="SMART" id="SM00382">
    <property type="entry name" value="AAA"/>
    <property type="match status" value="1"/>
</dbReference>
<dbReference type="PROSITE" id="PS50893">
    <property type="entry name" value="ABC_TRANSPORTER_2"/>
    <property type="match status" value="1"/>
</dbReference>
<dbReference type="GO" id="GO:1904680">
    <property type="term" value="F:peptide transmembrane transporter activity"/>
    <property type="evidence" value="ECO:0007669"/>
    <property type="project" value="InterPro"/>
</dbReference>
<evidence type="ECO:0000256" key="5">
    <source>
        <dbReference type="ARBA" id="ARBA00022989"/>
    </source>
</evidence>
<dbReference type="GO" id="GO:0005524">
    <property type="term" value="F:ATP binding"/>
    <property type="evidence" value="ECO:0007669"/>
    <property type="project" value="UniProtKB-KW"/>
</dbReference>
<evidence type="ECO:0000256" key="3">
    <source>
        <dbReference type="ARBA" id="ARBA00022741"/>
    </source>
</evidence>
<dbReference type="InterPro" id="IPR003593">
    <property type="entry name" value="AAA+_ATPase"/>
</dbReference>
<keyword evidence="4 10" id="KW-0067">ATP-binding</keyword>
<dbReference type="SUPFAM" id="SSF52540">
    <property type="entry name" value="P-loop containing nucleoside triphosphate hydrolases"/>
    <property type="match status" value="1"/>
</dbReference>
<feature type="transmembrane region" description="Helical" evidence="7">
    <location>
        <begin position="18"/>
        <end position="40"/>
    </location>
</feature>
<dbReference type="InterPro" id="IPR039421">
    <property type="entry name" value="Type_1_exporter"/>
</dbReference>
<keyword evidence="3" id="KW-0547">Nucleotide-binding</keyword>
<dbReference type="OrthoDB" id="9760776at2"/>
<feature type="domain" description="ABC transmembrane type-1" evidence="9">
    <location>
        <begin position="19"/>
        <end position="253"/>
    </location>
</feature>
<dbReference type="STRING" id="52.CMC5_041780"/>
<evidence type="ECO:0000256" key="7">
    <source>
        <dbReference type="SAM" id="Phobius"/>
    </source>
</evidence>
<dbReference type="InterPro" id="IPR027417">
    <property type="entry name" value="P-loop_NTPase"/>
</dbReference>
<accession>A0A0K1EGN1</accession>
<dbReference type="NCBIfam" id="TIGR01194">
    <property type="entry name" value="cyc_pep_trnsptr"/>
    <property type="match status" value="1"/>
</dbReference>
<feature type="domain" description="ABC transporter" evidence="8">
    <location>
        <begin position="327"/>
        <end position="553"/>
    </location>
</feature>
<evidence type="ECO:0000256" key="6">
    <source>
        <dbReference type="ARBA" id="ARBA00023136"/>
    </source>
</evidence>
<feature type="transmembrane region" description="Helical" evidence="7">
    <location>
        <begin position="46"/>
        <end position="65"/>
    </location>
</feature>
<dbReference type="GO" id="GO:0015833">
    <property type="term" value="P:peptide transport"/>
    <property type="evidence" value="ECO:0007669"/>
    <property type="project" value="InterPro"/>
</dbReference>
<dbReference type="Gene3D" id="1.20.1560.10">
    <property type="entry name" value="ABC transporter type 1, transmembrane domain"/>
    <property type="match status" value="1"/>
</dbReference>
<dbReference type="GO" id="GO:0140359">
    <property type="term" value="F:ABC-type transporter activity"/>
    <property type="evidence" value="ECO:0007669"/>
    <property type="project" value="InterPro"/>
</dbReference>
<dbReference type="GO" id="GO:0016887">
    <property type="term" value="F:ATP hydrolysis activity"/>
    <property type="evidence" value="ECO:0007669"/>
    <property type="project" value="InterPro"/>
</dbReference>
<evidence type="ECO:0000313" key="10">
    <source>
        <dbReference type="EMBL" id="AKT40025.1"/>
    </source>
</evidence>
<reference evidence="10 11" key="1">
    <citation type="submission" date="2015-07" db="EMBL/GenBank/DDBJ databases">
        <title>Genome analysis of myxobacterium Chondromyces crocatus Cm c5 reveals a high potential for natural compound synthesis and the genetic basis for the loss of fruiting body formation.</title>
        <authorList>
            <person name="Zaburannyi N."/>
            <person name="Bunk B."/>
            <person name="Maier J."/>
            <person name="Overmann J."/>
            <person name="Mueller R."/>
        </authorList>
    </citation>
    <scope>NUCLEOTIDE SEQUENCE [LARGE SCALE GENOMIC DNA]</scope>
    <source>
        <strain evidence="10 11">Cm c5</strain>
    </source>
</reference>
<evidence type="ECO:0000259" key="8">
    <source>
        <dbReference type="PROSITE" id="PS50893"/>
    </source>
</evidence>
<sequence>MNIIELISEEAHEARDRILIAASVAGVANAATVALANSIVQRTDGGATLADCGLFVVLIAVYVLCSRFTCHRVSGTIEDALHTIKVRILEKIERASYESIERIGTAEIYDRITTNVSKISGSATLIANLLQSLFMSVAAGLYVASLSLPAFTLLVVLLGGGITLFYLKAQDVTGDLQRAATIRLGFFDRLTDLFKGFKEVKLSRRRGQELREDIRDTSGALRNVATRSGNAFHDHWLFAQCNLYVALAAIIFVLPQHVEVAVTTERLLLGGVLFAWGPIVTCIAGFPAYIESNVALGNIDGLEKKLDAAVLECEGDDPWEGKLTEGIVVKDLAYTYASEDAREAFHIGPIDLDLAAGEIVFVVGGNGSGKSTFLKVLTGLYPPSAGMLSVDGFEVTPERAAAYRELITAIYSDFHIFSRLYGLLGVSEAAVRPLLEQMQIEDKTSFEGDRFTRTNLSTGQRKRLAMIVALLEDRPICIFDEWAADQDPEFRRYFYEELLPSLKRRGKTVIAVSHDDRYFDCADRVVTMEYGKVRSIVPGQALQRRPGETHGVA</sequence>
<keyword evidence="2 7" id="KW-0812">Transmembrane</keyword>
<dbReference type="Pfam" id="PF00005">
    <property type="entry name" value="ABC_tran"/>
    <property type="match status" value="1"/>
</dbReference>
<proteinExistence type="predicted"/>
<evidence type="ECO:0000259" key="9">
    <source>
        <dbReference type="PROSITE" id="PS50929"/>
    </source>
</evidence>
<keyword evidence="6 7" id="KW-0472">Membrane</keyword>
<dbReference type="PROSITE" id="PS50929">
    <property type="entry name" value="ABC_TM1F"/>
    <property type="match status" value="1"/>
</dbReference>
<dbReference type="AlphaFoldDB" id="A0A0K1EGN1"/>
<protein>
    <submittedName>
        <fullName evidence="10">ABC transporter ATP-binding protein</fullName>
    </submittedName>
</protein>
<dbReference type="KEGG" id="ccro:CMC5_041780"/>
<dbReference type="PATRIC" id="fig|52.7.peg.4598"/>
<feature type="transmembrane region" description="Helical" evidence="7">
    <location>
        <begin position="267"/>
        <end position="290"/>
    </location>
</feature>
<dbReference type="RefSeq" id="WP_050432012.1">
    <property type="nucleotide sequence ID" value="NZ_CP012159.1"/>
</dbReference>
<organism evidence="10 11">
    <name type="scientific">Chondromyces crocatus</name>
    <dbReference type="NCBI Taxonomy" id="52"/>
    <lineage>
        <taxon>Bacteria</taxon>
        <taxon>Pseudomonadati</taxon>
        <taxon>Myxococcota</taxon>
        <taxon>Polyangia</taxon>
        <taxon>Polyangiales</taxon>
        <taxon>Polyangiaceae</taxon>
        <taxon>Chondromyces</taxon>
    </lineage>
</organism>
<comment type="subcellular location">
    <subcellularLocation>
        <location evidence="1">Cell membrane</location>
        <topology evidence="1">Multi-pass membrane protein</topology>
    </subcellularLocation>
</comment>
<dbReference type="PANTHER" id="PTHR24221">
    <property type="entry name" value="ATP-BINDING CASSETTE SUB-FAMILY B"/>
    <property type="match status" value="1"/>
</dbReference>
<dbReference type="InterPro" id="IPR003439">
    <property type="entry name" value="ABC_transporter-like_ATP-bd"/>
</dbReference>